<comment type="similarity">
    <text evidence="1">Belongs to the UPF0415 family.</text>
</comment>
<dbReference type="PANTHER" id="PTHR13379">
    <property type="entry name" value="UNCHARACTERIZED DUF1308"/>
    <property type="match status" value="1"/>
</dbReference>
<evidence type="ECO:0000313" key="6">
    <source>
        <dbReference type="EMBL" id="SVE83301.1"/>
    </source>
</evidence>
<evidence type="ECO:0000313" key="7">
    <source>
        <dbReference type="Proteomes" id="UP000076858"/>
    </source>
</evidence>
<dbReference type="EMBL" id="LR013682">
    <property type="protein sequence ID" value="SVE83301.1"/>
    <property type="molecule type" value="mRNA"/>
</dbReference>
<dbReference type="AlphaFoldDB" id="A0A0P5UEU2"/>
<evidence type="ECO:0000259" key="4">
    <source>
        <dbReference type="Pfam" id="PF18474"/>
    </source>
</evidence>
<feature type="compositionally biased region" description="Low complexity" evidence="2">
    <location>
        <begin position="199"/>
        <end position="208"/>
    </location>
</feature>
<protein>
    <submittedName>
        <fullName evidence="6">EOG090X0CWG</fullName>
    </submittedName>
    <submittedName>
        <fullName evidence="5">UPF0415 protein</fullName>
    </submittedName>
</protein>
<evidence type="ECO:0000256" key="2">
    <source>
        <dbReference type="SAM" id="MobiDB-lite"/>
    </source>
</evidence>
<dbReference type="InterPro" id="IPR010733">
    <property type="entry name" value="DUF1308"/>
</dbReference>
<dbReference type="Proteomes" id="UP000076858">
    <property type="component" value="Unassembled WGS sequence"/>
</dbReference>
<feature type="domain" description="DUF5614" evidence="4">
    <location>
        <begin position="29"/>
        <end position="217"/>
    </location>
</feature>
<evidence type="ECO:0000259" key="3">
    <source>
        <dbReference type="Pfam" id="PF07000"/>
    </source>
</evidence>
<gene>
    <name evidence="6" type="primary">EOG090X0CWG</name>
    <name evidence="5" type="ORF">APZ42_014857</name>
</gene>
<reference evidence="5 7" key="1">
    <citation type="submission" date="2016-03" db="EMBL/GenBank/DDBJ databases">
        <title>EvidentialGene: Evidence-directed Construction of Genes on Genomes.</title>
        <authorList>
            <person name="Gilbert D.G."/>
            <person name="Choi J.-H."/>
            <person name="Mockaitis K."/>
            <person name="Colbourne J."/>
            <person name="Pfrender M."/>
        </authorList>
    </citation>
    <scope>NUCLEOTIDE SEQUENCE [LARGE SCALE GENOMIC DNA]</scope>
    <source>
        <strain evidence="5 7">Xinb3</strain>
        <tissue evidence="5">Complete organism</tissue>
    </source>
</reference>
<accession>A0A0P5UEU2</accession>
<dbReference type="STRING" id="35525.A0A0P5UEU2"/>
<dbReference type="Pfam" id="PF18474">
    <property type="entry name" value="DUF5614"/>
    <property type="match status" value="1"/>
</dbReference>
<reference evidence="6" key="2">
    <citation type="submission" date="2018-08" db="EMBL/GenBank/DDBJ databases">
        <authorList>
            <person name="Cornetti L."/>
        </authorList>
    </citation>
    <scope>NUCLEOTIDE SEQUENCE</scope>
    <source>
        <strain evidence="6">FI-XINB3</strain>
    </source>
</reference>
<proteinExistence type="evidence at transcript level"/>
<name>A0A0P5UEU2_9CRUS</name>
<dbReference type="InterPro" id="IPR041076">
    <property type="entry name" value="DUF5614"/>
</dbReference>
<dbReference type="Pfam" id="PF07000">
    <property type="entry name" value="DUF1308"/>
    <property type="match status" value="1"/>
</dbReference>
<keyword evidence="7" id="KW-1185">Reference proteome</keyword>
<evidence type="ECO:0000256" key="1">
    <source>
        <dbReference type="ARBA" id="ARBA00006588"/>
    </source>
</evidence>
<dbReference type="PANTHER" id="PTHR13379:SF0">
    <property type="entry name" value="UPF0415 PROTEIN C7ORF25"/>
    <property type="match status" value="1"/>
</dbReference>
<feature type="domain" description="DUF1308" evidence="3">
    <location>
        <begin position="246"/>
        <end position="402"/>
    </location>
</feature>
<sequence length="417" mass="46356">MASDIEDLKNLVLCKVQEGENLLQQVHCHFANVEGSKKLERRIRSEIKFLQRLLDVEMEVKKEHMLSSNLGSLAAVVDILHQCESPAAIFKPFSLKNGSSNRIEVDVVSKGGKVWHKAIARKAEALEDISKGRTSCGQKSVIDQASAYIKCARLHPHLFNPPQVVFHFFNSISSSIVVKLKKRGVEVEGEIRSIMENSFSESDTSSSCDSDEDDSEGYEGYNEINEGMSTSPHSNLDNLRQSDKLFLDITCMVAYVSSMTNGGANYIFPRAIYNQQAEWERSSPAKPKLDALFGDKQLVTCREALTDFQTLVERMGGTGEKQRMRELIARLDIVEDTPCGRVAQLQLTSNVKTRSRLIFCTADKLGIVVVTANTGFVRSAASQGIEIAHFVHEPRVLTEQQEPFSIPLKTPDSASNV</sequence>
<evidence type="ECO:0000313" key="5">
    <source>
        <dbReference type="EMBL" id="KZS18348.1"/>
    </source>
</evidence>
<dbReference type="EMBL" id="LRGB01000512">
    <property type="protein sequence ID" value="KZS18348.1"/>
    <property type="molecule type" value="Genomic_DNA"/>
</dbReference>
<feature type="region of interest" description="Disordered" evidence="2">
    <location>
        <begin position="199"/>
        <end position="221"/>
    </location>
</feature>
<dbReference type="OrthoDB" id="441890at2759"/>
<organism evidence="5 7">
    <name type="scientific">Daphnia magna</name>
    <dbReference type="NCBI Taxonomy" id="35525"/>
    <lineage>
        <taxon>Eukaryota</taxon>
        <taxon>Metazoa</taxon>
        <taxon>Ecdysozoa</taxon>
        <taxon>Arthropoda</taxon>
        <taxon>Crustacea</taxon>
        <taxon>Branchiopoda</taxon>
        <taxon>Diplostraca</taxon>
        <taxon>Cladocera</taxon>
        <taxon>Anomopoda</taxon>
        <taxon>Daphniidae</taxon>
        <taxon>Daphnia</taxon>
    </lineage>
</organism>